<dbReference type="Gene3D" id="3.40.50.12370">
    <property type="match status" value="1"/>
</dbReference>
<evidence type="ECO:0000313" key="3">
    <source>
        <dbReference type="Proteomes" id="UP000608024"/>
    </source>
</evidence>
<reference evidence="2" key="2">
    <citation type="submission" date="2020-09" db="EMBL/GenBank/DDBJ databases">
        <authorList>
            <person name="Sun Q."/>
            <person name="Ohkuma M."/>
        </authorList>
    </citation>
    <scope>NUCLEOTIDE SEQUENCE</scope>
    <source>
        <strain evidence="2">JCM 4784</strain>
    </source>
</reference>
<sequence>MVSGERDGGGAAAGRVVVGVGGTAPASLAALRAAAAEALPSGRRLVAVHAWEPPEGEALYLRRPDPAWAELWRRAARERLATAFDEAFGGAPPGVDAERCVVRDRPGRALCRVASGPGDLLVLGSRGRRGRARRYVEARAGCPVLLVPVPSLPRGVRRALRRVTVADFAVRPSPTAFP</sequence>
<keyword evidence="3" id="KW-1185">Reference proteome</keyword>
<protein>
    <recommendedName>
        <fullName evidence="1">UspA domain-containing protein</fullName>
    </recommendedName>
</protein>
<proteinExistence type="predicted"/>
<dbReference type="EMBL" id="BNBT01000186">
    <property type="protein sequence ID" value="GHE93129.1"/>
    <property type="molecule type" value="Genomic_DNA"/>
</dbReference>
<dbReference type="AlphaFoldDB" id="A0A919A8Y7"/>
<dbReference type="Proteomes" id="UP000608024">
    <property type="component" value="Unassembled WGS sequence"/>
</dbReference>
<comment type="caution">
    <text evidence="2">The sequence shown here is derived from an EMBL/GenBank/DDBJ whole genome shotgun (WGS) entry which is preliminary data.</text>
</comment>
<dbReference type="SUPFAM" id="SSF52402">
    <property type="entry name" value="Adenine nucleotide alpha hydrolases-like"/>
    <property type="match status" value="1"/>
</dbReference>
<gene>
    <name evidence="2" type="ORF">GCM10018785_68910</name>
</gene>
<reference evidence="2" key="1">
    <citation type="journal article" date="2014" name="Int. J. Syst. Evol. Microbiol.">
        <title>Complete genome sequence of Corynebacterium casei LMG S-19264T (=DSM 44701T), isolated from a smear-ripened cheese.</title>
        <authorList>
            <consortium name="US DOE Joint Genome Institute (JGI-PGF)"/>
            <person name="Walter F."/>
            <person name="Albersmeier A."/>
            <person name="Kalinowski J."/>
            <person name="Ruckert C."/>
        </authorList>
    </citation>
    <scope>NUCLEOTIDE SEQUENCE</scope>
    <source>
        <strain evidence="2">JCM 4784</strain>
    </source>
</reference>
<name>A0A919A8Y7_9ACTN</name>
<dbReference type="InterPro" id="IPR006016">
    <property type="entry name" value="UspA"/>
</dbReference>
<accession>A0A919A8Y7</accession>
<organism evidence="2 3">
    <name type="scientific">Streptomyces longispororuber</name>
    <dbReference type="NCBI Taxonomy" id="68230"/>
    <lineage>
        <taxon>Bacteria</taxon>
        <taxon>Bacillati</taxon>
        <taxon>Actinomycetota</taxon>
        <taxon>Actinomycetes</taxon>
        <taxon>Kitasatosporales</taxon>
        <taxon>Streptomycetaceae</taxon>
        <taxon>Streptomyces</taxon>
    </lineage>
</organism>
<dbReference type="RefSeq" id="WP_190140106.1">
    <property type="nucleotide sequence ID" value="NZ_BNBT01000186.1"/>
</dbReference>
<evidence type="ECO:0000259" key="1">
    <source>
        <dbReference type="Pfam" id="PF00582"/>
    </source>
</evidence>
<dbReference type="Pfam" id="PF00582">
    <property type="entry name" value="Usp"/>
    <property type="match status" value="1"/>
</dbReference>
<feature type="domain" description="UspA" evidence="1">
    <location>
        <begin position="15"/>
        <end position="148"/>
    </location>
</feature>
<evidence type="ECO:0000313" key="2">
    <source>
        <dbReference type="EMBL" id="GHE93129.1"/>
    </source>
</evidence>